<feature type="domain" description="ABC transporter" evidence="4">
    <location>
        <begin position="4"/>
        <end position="236"/>
    </location>
</feature>
<keyword evidence="3 6" id="KW-0067">ATP-binding</keyword>
<dbReference type="Gene3D" id="2.40.50.140">
    <property type="entry name" value="Nucleic acid-binding proteins"/>
    <property type="match status" value="1"/>
</dbReference>
<gene>
    <name evidence="6" type="ORF">SANT12839_009010</name>
    <name evidence="5" type="ORF">SSPO_091280</name>
</gene>
<dbReference type="Proteomes" id="UP000299290">
    <property type="component" value="Unassembled WGS sequence"/>
</dbReference>
<dbReference type="InterPro" id="IPR027417">
    <property type="entry name" value="P-loop_NTPase"/>
</dbReference>
<dbReference type="Gene3D" id="2.40.50.100">
    <property type="match status" value="1"/>
</dbReference>
<dbReference type="Gene3D" id="3.40.50.300">
    <property type="entry name" value="P-loop containing nucleotide triphosphate hydrolases"/>
    <property type="match status" value="1"/>
</dbReference>
<dbReference type="PANTHER" id="PTHR43875:SF1">
    <property type="entry name" value="OSMOPROTECTIVE COMPOUNDS UPTAKE ATP-BINDING PROTEIN GGTA"/>
    <property type="match status" value="1"/>
</dbReference>
<evidence type="ECO:0000313" key="6">
    <source>
        <dbReference type="EMBL" id="GDY40019.1"/>
    </source>
</evidence>
<evidence type="ECO:0000313" key="8">
    <source>
        <dbReference type="Proteomes" id="UP000463951"/>
    </source>
</evidence>
<evidence type="ECO:0000256" key="2">
    <source>
        <dbReference type="ARBA" id="ARBA00022741"/>
    </source>
</evidence>
<dbReference type="InterPro" id="IPR047641">
    <property type="entry name" value="ABC_transpr_MalK/UgpC-like"/>
</dbReference>
<protein>
    <submittedName>
        <fullName evidence="6">Sugar ABC transporter ATP-binding protein</fullName>
    </submittedName>
</protein>
<evidence type="ECO:0000313" key="5">
    <source>
        <dbReference type="EMBL" id="BBJ46410.1"/>
    </source>
</evidence>
<name>A0A4D4K123_9ACTN</name>
<dbReference type="PROSITE" id="PS50893">
    <property type="entry name" value="ABC_TRANSPORTER_2"/>
    <property type="match status" value="1"/>
</dbReference>
<dbReference type="InterPro" id="IPR008995">
    <property type="entry name" value="Mo/tungstate-bd_C_term_dom"/>
</dbReference>
<dbReference type="SUPFAM" id="SSF50331">
    <property type="entry name" value="MOP-like"/>
    <property type="match status" value="1"/>
</dbReference>
<keyword evidence="1" id="KW-0813">Transport</keyword>
<reference evidence="7 8" key="1">
    <citation type="journal article" date="2020" name="Int. J. Syst. Evol. Microbiol.">
        <title>Reclassification of Streptomyces castelarensis and Streptomyces sporoclivatus as later heterotypic synonyms of Streptomyces antimycoticus.</title>
        <authorList>
            <person name="Komaki H."/>
            <person name="Tamura T."/>
        </authorList>
    </citation>
    <scope>NUCLEOTIDE SEQUENCE [LARGE SCALE GENOMIC DNA]</scope>
    <source>
        <strain evidence="5 8">NBRC 100767</strain>
        <strain evidence="6 7">NBRC 12839</strain>
    </source>
</reference>
<dbReference type="InterPro" id="IPR013611">
    <property type="entry name" value="Transp-assoc_OB_typ2"/>
</dbReference>
<dbReference type="Pfam" id="PF00005">
    <property type="entry name" value="ABC_tran"/>
    <property type="match status" value="1"/>
</dbReference>
<dbReference type="InterPro" id="IPR003593">
    <property type="entry name" value="AAA+_ATPase"/>
</dbReference>
<evidence type="ECO:0000256" key="1">
    <source>
        <dbReference type="ARBA" id="ARBA00022448"/>
    </source>
</evidence>
<dbReference type="GO" id="GO:0140359">
    <property type="term" value="F:ABC-type transporter activity"/>
    <property type="evidence" value="ECO:0007669"/>
    <property type="project" value="InterPro"/>
</dbReference>
<dbReference type="PROSITE" id="PS00211">
    <property type="entry name" value="ABC_TRANSPORTER_1"/>
    <property type="match status" value="1"/>
</dbReference>
<dbReference type="RefSeq" id="WP_137964055.1">
    <property type="nucleotide sequence ID" value="NZ_BJHV01000001.1"/>
</dbReference>
<dbReference type="EMBL" id="AP019620">
    <property type="protein sequence ID" value="BBJ46410.1"/>
    <property type="molecule type" value="Genomic_DNA"/>
</dbReference>
<evidence type="ECO:0000313" key="7">
    <source>
        <dbReference type="Proteomes" id="UP000299290"/>
    </source>
</evidence>
<dbReference type="AlphaFoldDB" id="A0A4D4K123"/>
<dbReference type="Pfam" id="PF08402">
    <property type="entry name" value="TOBE_2"/>
    <property type="match status" value="1"/>
</dbReference>
<dbReference type="InterPro" id="IPR015855">
    <property type="entry name" value="ABC_transpr_MalK-like"/>
</dbReference>
<keyword evidence="7" id="KW-1185">Reference proteome</keyword>
<dbReference type="PANTHER" id="PTHR43875">
    <property type="entry name" value="MALTODEXTRIN IMPORT ATP-BINDING PROTEIN MSMX"/>
    <property type="match status" value="1"/>
</dbReference>
<sequence length="363" mass="39532">MTEVHLRNLYKTYPGASAPATHDVSLDIADGEFMVLLGPSGCGKTTLLRMLAGLELPDSGQIVVGGRDVTYLPPKDRNLSMVFQSYAVFPHRRVRDNIAFGLTMRGTDRKEVERKVAWAAELLQLEPYLDRYPAQLSGGQRQRVAVARAIVVDADVLLMDEPLSNLDSLLRLSFRSDLKKLVESIGTTTVYVTHDQSEALSLGDRVAVLRDGAIAQCAAPLHVYDYPADRFVGGFLGSPPMNFLTARPDAADGTRVTADLGRQVVDGPAALRPHHGKTVLLGIRAEAVHTSHSKREGAVRATVKVFEPLGSAVLITADIDGQEIKVQAPNTFRADPGDVVWLTISPQDVRWYDAETELALETA</sequence>
<dbReference type="InterPro" id="IPR012340">
    <property type="entry name" value="NA-bd_OB-fold"/>
</dbReference>
<dbReference type="EMBL" id="BJHV01000001">
    <property type="protein sequence ID" value="GDY40019.1"/>
    <property type="molecule type" value="Genomic_DNA"/>
</dbReference>
<accession>A0A4D4K123</accession>
<evidence type="ECO:0000256" key="3">
    <source>
        <dbReference type="ARBA" id="ARBA00022840"/>
    </source>
</evidence>
<organism evidence="6 7">
    <name type="scientific">Streptomyces antimycoticus</name>
    <dbReference type="NCBI Taxonomy" id="68175"/>
    <lineage>
        <taxon>Bacteria</taxon>
        <taxon>Bacillati</taxon>
        <taxon>Actinomycetota</taxon>
        <taxon>Actinomycetes</taxon>
        <taxon>Kitasatosporales</taxon>
        <taxon>Streptomycetaceae</taxon>
        <taxon>Streptomyces</taxon>
        <taxon>Streptomyces violaceusniger group</taxon>
    </lineage>
</organism>
<dbReference type="SMART" id="SM00382">
    <property type="entry name" value="AAA"/>
    <property type="match status" value="1"/>
</dbReference>
<dbReference type="GO" id="GO:0008643">
    <property type="term" value="P:carbohydrate transport"/>
    <property type="evidence" value="ECO:0007669"/>
    <property type="project" value="InterPro"/>
</dbReference>
<dbReference type="CDD" id="cd03301">
    <property type="entry name" value="ABC_MalK_N"/>
    <property type="match status" value="1"/>
</dbReference>
<dbReference type="GO" id="GO:0055052">
    <property type="term" value="C:ATP-binding cassette (ABC) transporter complex, substrate-binding subunit-containing"/>
    <property type="evidence" value="ECO:0007669"/>
    <property type="project" value="TreeGrafter"/>
</dbReference>
<proteinExistence type="predicted"/>
<dbReference type="InterPro" id="IPR003439">
    <property type="entry name" value="ABC_transporter-like_ATP-bd"/>
</dbReference>
<dbReference type="SUPFAM" id="SSF52540">
    <property type="entry name" value="P-loop containing nucleoside triphosphate hydrolases"/>
    <property type="match status" value="1"/>
</dbReference>
<evidence type="ECO:0000259" key="4">
    <source>
        <dbReference type="PROSITE" id="PS50893"/>
    </source>
</evidence>
<dbReference type="GO" id="GO:0016887">
    <property type="term" value="F:ATP hydrolysis activity"/>
    <property type="evidence" value="ECO:0007669"/>
    <property type="project" value="InterPro"/>
</dbReference>
<dbReference type="FunFam" id="3.40.50.300:FF:000042">
    <property type="entry name" value="Maltose/maltodextrin ABC transporter, ATP-binding protein"/>
    <property type="match status" value="1"/>
</dbReference>
<dbReference type="Proteomes" id="UP000463951">
    <property type="component" value="Chromosome"/>
</dbReference>
<dbReference type="InterPro" id="IPR017871">
    <property type="entry name" value="ABC_transporter-like_CS"/>
</dbReference>
<dbReference type="GO" id="GO:0005524">
    <property type="term" value="F:ATP binding"/>
    <property type="evidence" value="ECO:0007669"/>
    <property type="project" value="UniProtKB-KW"/>
</dbReference>
<keyword evidence="2" id="KW-0547">Nucleotide-binding</keyword>